<evidence type="ECO:0000313" key="2">
    <source>
        <dbReference type="Proteomes" id="UP000886501"/>
    </source>
</evidence>
<comment type="caution">
    <text evidence="1">The sequence shown here is derived from an EMBL/GenBank/DDBJ whole genome shotgun (WGS) entry which is preliminary data.</text>
</comment>
<dbReference type="Proteomes" id="UP000886501">
    <property type="component" value="Unassembled WGS sequence"/>
</dbReference>
<evidence type="ECO:0000313" key="1">
    <source>
        <dbReference type="EMBL" id="KAF9647517.1"/>
    </source>
</evidence>
<protein>
    <submittedName>
        <fullName evidence="1">Uncharacterized protein</fullName>
    </submittedName>
</protein>
<gene>
    <name evidence="1" type="ORF">BDM02DRAFT_3156138</name>
</gene>
<accession>A0ACB6ZD56</accession>
<reference evidence="1" key="2">
    <citation type="journal article" date="2020" name="Nat. Commun.">
        <title>Large-scale genome sequencing of mycorrhizal fungi provides insights into the early evolution of symbiotic traits.</title>
        <authorList>
            <person name="Miyauchi S."/>
            <person name="Kiss E."/>
            <person name="Kuo A."/>
            <person name="Drula E."/>
            <person name="Kohler A."/>
            <person name="Sanchez-Garcia M."/>
            <person name="Morin E."/>
            <person name="Andreopoulos B."/>
            <person name="Barry K.W."/>
            <person name="Bonito G."/>
            <person name="Buee M."/>
            <person name="Carver A."/>
            <person name="Chen C."/>
            <person name="Cichocki N."/>
            <person name="Clum A."/>
            <person name="Culley D."/>
            <person name="Crous P.W."/>
            <person name="Fauchery L."/>
            <person name="Girlanda M."/>
            <person name="Hayes R.D."/>
            <person name="Keri Z."/>
            <person name="LaButti K."/>
            <person name="Lipzen A."/>
            <person name="Lombard V."/>
            <person name="Magnuson J."/>
            <person name="Maillard F."/>
            <person name="Murat C."/>
            <person name="Nolan M."/>
            <person name="Ohm R.A."/>
            <person name="Pangilinan J."/>
            <person name="Pereira M.F."/>
            <person name="Perotto S."/>
            <person name="Peter M."/>
            <person name="Pfister S."/>
            <person name="Riley R."/>
            <person name="Sitrit Y."/>
            <person name="Stielow J.B."/>
            <person name="Szollosi G."/>
            <person name="Zifcakova L."/>
            <person name="Stursova M."/>
            <person name="Spatafora J.W."/>
            <person name="Tedersoo L."/>
            <person name="Vaario L.M."/>
            <person name="Yamada A."/>
            <person name="Yan M."/>
            <person name="Wang P."/>
            <person name="Xu J."/>
            <person name="Bruns T."/>
            <person name="Baldrian P."/>
            <person name="Vilgalys R."/>
            <person name="Dunand C."/>
            <person name="Henrissat B."/>
            <person name="Grigoriev I.V."/>
            <person name="Hibbett D."/>
            <person name="Nagy L.G."/>
            <person name="Martin F.M."/>
        </authorList>
    </citation>
    <scope>NUCLEOTIDE SEQUENCE</scope>
    <source>
        <strain evidence="1">P2</strain>
    </source>
</reference>
<name>A0ACB6ZD56_THEGA</name>
<organism evidence="1 2">
    <name type="scientific">Thelephora ganbajun</name>
    <name type="common">Ganba fungus</name>
    <dbReference type="NCBI Taxonomy" id="370292"/>
    <lineage>
        <taxon>Eukaryota</taxon>
        <taxon>Fungi</taxon>
        <taxon>Dikarya</taxon>
        <taxon>Basidiomycota</taxon>
        <taxon>Agaricomycotina</taxon>
        <taxon>Agaricomycetes</taxon>
        <taxon>Thelephorales</taxon>
        <taxon>Thelephoraceae</taxon>
        <taxon>Thelephora</taxon>
    </lineage>
</organism>
<dbReference type="EMBL" id="MU118032">
    <property type="protein sequence ID" value="KAF9647517.1"/>
    <property type="molecule type" value="Genomic_DNA"/>
</dbReference>
<reference evidence="1" key="1">
    <citation type="submission" date="2019-10" db="EMBL/GenBank/DDBJ databases">
        <authorList>
            <consortium name="DOE Joint Genome Institute"/>
            <person name="Kuo A."/>
            <person name="Miyauchi S."/>
            <person name="Kiss E."/>
            <person name="Drula E."/>
            <person name="Kohler A."/>
            <person name="Sanchez-Garcia M."/>
            <person name="Andreopoulos B."/>
            <person name="Barry K.W."/>
            <person name="Bonito G."/>
            <person name="Buee M."/>
            <person name="Carver A."/>
            <person name="Chen C."/>
            <person name="Cichocki N."/>
            <person name="Clum A."/>
            <person name="Culley D."/>
            <person name="Crous P.W."/>
            <person name="Fauchery L."/>
            <person name="Girlanda M."/>
            <person name="Hayes R."/>
            <person name="Keri Z."/>
            <person name="Labutti K."/>
            <person name="Lipzen A."/>
            <person name="Lombard V."/>
            <person name="Magnuson J."/>
            <person name="Maillard F."/>
            <person name="Morin E."/>
            <person name="Murat C."/>
            <person name="Nolan M."/>
            <person name="Ohm R."/>
            <person name="Pangilinan J."/>
            <person name="Pereira M."/>
            <person name="Perotto S."/>
            <person name="Peter M."/>
            <person name="Riley R."/>
            <person name="Sitrit Y."/>
            <person name="Stielow B."/>
            <person name="Szollosi G."/>
            <person name="Zifcakova L."/>
            <person name="Stursova M."/>
            <person name="Spatafora J.W."/>
            <person name="Tedersoo L."/>
            <person name="Vaario L.-M."/>
            <person name="Yamada A."/>
            <person name="Yan M."/>
            <person name="Wang P."/>
            <person name="Xu J."/>
            <person name="Bruns T."/>
            <person name="Baldrian P."/>
            <person name="Vilgalys R."/>
            <person name="Henrissat B."/>
            <person name="Grigoriev I.V."/>
            <person name="Hibbett D."/>
            <person name="Nagy L.G."/>
            <person name="Martin F.M."/>
        </authorList>
    </citation>
    <scope>NUCLEOTIDE SEQUENCE</scope>
    <source>
        <strain evidence="1">P2</strain>
    </source>
</reference>
<keyword evidence="2" id="KW-1185">Reference proteome</keyword>
<proteinExistence type="predicted"/>
<sequence length="257" mass="28055">MSYAPKPGCPMCGIVNVAFHSQMDTPSFNPTPQSNKPDILWKDDNFTVYKETTNPVSSIAHVIIAFNLHVPSIYRLASADLPLLLNVKELAVRFLDYFSAATAPRIPSSGHPSPAVHPSKFRIGFITPPFRDTKIPVTDHLHAHAYVEPADLMGWWRSVAYSPVAWYPVDDLIAEIREETSNNRIRSSMPKKVPRPIDHVPTAGARTGHANGAETTEIGLSASDANLEDGEGTLSPYLSPGPSRGLPGSTYSVIVYP</sequence>